<feature type="region of interest" description="Disordered" evidence="2">
    <location>
        <begin position="242"/>
        <end position="273"/>
    </location>
</feature>
<reference evidence="4" key="1">
    <citation type="submission" date="2019-06" db="EMBL/GenBank/DDBJ databases">
        <title>Draft genome sequence of the griseofulvin-producing fungus Xylaria cubensis strain G536.</title>
        <authorList>
            <person name="Mead M.E."/>
            <person name="Raja H.A."/>
            <person name="Steenwyk J.L."/>
            <person name="Knowles S.L."/>
            <person name="Oberlies N.H."/>
            <person name="Rokas A."/>
        </authorList>
    </citation>
    <scope>NUCLEOTIDE SEQUENCE [LARGE SCALE GENOMIC DNA]</scope>
    <source>
        <strain evidence="4">G536</strain>
    </source>
</reference>
<dbReference type="STRING" id="2512241.A0A553I6E7"/>
<dbReference type="EMBL" id="VFLP01000014">
    <property type="protein sequence ID" value="TRX95780.1"/>
    <property type="molecule type" value="Genomic_DNA"/>
</dbReference>
<gene>
    <name evidence="3" type="ORF">FHL15_003334</name>
</gene>
<feature type="region of interest" description="Disordered" evidence="2">
    <location>
        <begin position="153"/>
        <end position="190"/>
    </location>
</feature>
<feature type="compositionally biased region" description="Basic and acidic residues" evidence="2">
    <location>
        <begin position="153"/>
        <end position="164"/>
    </location>
</feature>
<dbReference type="OrthoDB" id="3757673at2759"/>
<evidence type="ECO:0000313" key="4">
    <source>
        <dbReference type="Proteomes" id="UP000319160"/>
    </source>
</evidence>
<keyword evidence="4" id="KW-1185">Reference proteome</keyword>
<proteinExistence type="predicted"/>
<dbReference type="AlphaFoldDB" id="A0A553I6E7"/>
<evidence type="ECO:0000256" key="2">
    <source>
        <dbReference type="SAM" id="MobiDB-lite"/>
    </source>
</evidence>
<evidence type="ECO:0000313" key="3">
    <source>
        <dbReference type="EMBL" id="TRX95780.1"/>
    </source>
</evidence>
<sequence length="273" mass="30160">MAEPSPSLLWTIVLPVSALSLALGSITPFVTIYTVAYLAAPREITTFVDAIDCSIQENENYDCDIAKVTRLEDKVRLSRLLREIQKQGDDLRENLNDLVVDEGGTTLRTSARVLWAAHRKQLEERVRRLDMLRMRFLVVFMGIVATTAGERTKDVARTAPKEKVIPPAPPPPPPVPQPPAPGLTRAHTDSVPRTPMRRLTTQAIGYSEKTEYAHRSGWFGVVAELQRSPILRQRHASIEAAMRATPPNSPVGSPLAGLRPVKGTPVPETLNEL</sequence>
<organism evidence="3 4">
    <name type="scientific">Xylaria flabelliformis</name>
    <dbReference type="NCBI Taxonomy" id="2512241"/>
    <lineage>
        <taxon>Eukaryota</taxon>
        <taxon>Fungi</taxon>
        <taxon>Dikarya</taxon>
        <taxon>Ascomycota</taxon>
        <taxon>Pezizomycotina</taxon>
        <taxon>Sordariomycetes</taxon>
        <taxon>Xylariomycetidae</taxon>
        <taxon>Xylariales</taxon>
        <taxon>Xylariaceae</taxon>
        <taxon>Xylaria</taxon>
    </lineage>
</organism>
<name>A0A553I6E7_9PEZI</name>
<feature type="coiled-coil region" evidence="1">
    <location>
        <begin position="74"/>
        <end position="101"/>
    </location>
</feature>
<accession>A0A553I6E7</accession>
<dbReference type="Proteomes" id="UP000319160">
    <property type="component" value="Unassembled WGS sequence"/>
</dbReference>
<comment type="caution">
    <text evidence="3">The sequence shown here is derived from an EMBL/GenBank/DDBJ whole genome shotgun (WGS) entry which is preliminary data.</text>
</comment>
<evidence type="ECO:0000256" key="1">
    <source>
        <dbReference type="SAM" id="Coils"/>
    </source>
</evidence>
<keyword evidence="1" id="KW-0175">Coiled coil</keyword>
<protein>
    <submittedName>
        <fullName evidence="3">Uncharacterized protein</fullName>
    </submittedName>
</protein>
<feature type="compositionally biased region" description="Pro residues" evidence="2">
    <location>
        <begin position="166"/>
        <end position="181"/>
    </location>
</feature>